<reference evidence="7 8" key="1">
    <citation type="journal article" date="2016" name="Genome Announc.">
        <title>Complete genome sequence of the hyperthermophilic and piezophilic archaeon Thermococcus barophilus Ch5, capable of growth at the expense of hydrogenogenesis from carbon monoxide and formate.</title>
        <authorList>
            <person name="Oger P."/>
            <person name="Sokolova T.G."/>
            <person name="Kozhevnikova D.A."/>
            <person name="Taranov E.A."/>
            <person name="Vannier P."/>
            <person name="Lee H.S."/>
            <person name="Kwon K.K."/>
            <person name="Kang S.G."/>
            <person name="Lee J.H."/>
            <person name="Bonch-Osmolovskaya E.A."/>
            <person name="Lebedinsky A.V."/>
        </authorList>
    </citation>
    <scope>NUCLEOTIDE SEQUENCE [LARGE SCALE GENOMIC DNA]</scope>
    <source>
        <strain evidence="8">Ch5</strain>
    </source>
</reference>
<comment type="similarity">
    <text evidence="2">Belongs to the nitroreductase family.</text>
</comment>
<dbReference type="Pfam" id="PF00881">
    <property type="entry name" value="Nitroreductase"/>
    <property type="match status" value="2"/>
</dbReference>
<evidence type="ECO:0000256" key="3">
    <source>
        <dbReference type="ARBA" id="ARBA00022630"/>
    </source>
</evidence>
<gene>
    <name evidence="7" type="ORF">TBCH5v1_0068</name>
</gene>
<dbReference type="AlphaFoldDB" id="A0A0S1X8L1"/>
<evidence type="ECO:0000256" key="1">
    <source>
        <dbReference type="ARBA" id="ARBA00001917"/>
    </source>
</evidence>
<dbReference type="PANTHER" id="PTHR43673">
    <property type="entry name" value="NAD(P)H NITROREDUCTASE YDGI-RELATED"/>
    <property type="match status" value="1"/>
</dbReference>
<keyword evidence="5" id="KW-0560">Oxidoreductase</keyword>
<dbReference type="InterPro" id="IPR000415">
    <property type="entry name" value="Nitroreductase-like"/>
</dbReference>
<comment type="cofactor">
    <cofactor evidence="1">
        <name>FMN</name>
        <dbReference type="ChEBI" id="CHEBI:58210"/>
    </cofactor>
</comment>
<dbReference type="EMBL" id="CP013050">
    <property type="protein sequence ID" value="ALM74048.1"/>
    <property type="molecule type" value="Genomic_DNA"/>
</dbReference>
<dbReference type="InterPro" id="IPR029479">
    <property type="entry name" value="Nitroreductase"/>
</dbReference>
<sequence>MDFMEIIKGRRAVRRFEEKQIPSEDLKKILEAGIWAPSGSNIQPWEFILITEKEMIEKIKLISPGLFGNPSALVILCINKGRSKKGGRLGEVTALMDISMAAQNMMLAAYSMGIGSCPIVSFSKSALKELLDIPEYVEPVLILSLGYPKSWPKPPKRRPLEEVVHVERFGRHFEG</sequence>
<dbReference type="GO" id="GO:0016491">
    <property type="term" value="F:oxidoreductase activity"/>
    <property type="evidence" value="ECO:0007669"/>
    <property type="project" value="UniProtKB-KW"/>
</dbReference>
<organism evidence="7 8">
    <name type="scientific">Thermococcus barophilus</name>
    <dbReference type="NCBI Taxonomy" id="55802"/>
    <lineage>
        <taxon>Archaea</taxon>
        <taxon>Methanobacteriati</taxon>
        <taxon>Methanobacteriota</taxon>
        <taxon>Thermococci</taxon>
        <taxon>Thermococcales</taxon>
        <taxon>Thermococcaceae</taxon>
        <taxon>Thermococcus</taxon>
    </lineage>
</organism>
<proteinExistence type="inferred from homology"/>
<dbReference type="Proteomes" id="UP000066042">
    <property type="component" value="Chromosome"/>
</dbReference>
<dbReference type="SUPFAM" id="SSF55469">
    <property type="entry name" value="FMN-dependent nitroreductase-like"/>
    <property type="match status" value="1"/>
</dbReference>
<evidence type="ECO:0000256" key="4">
    <source>
        <dbReference type="ARBA" id="ARBA00022643"/>
    </source>
</evidence>
<evidence type="ECO:0000313" key="7">
    <source>
        <dbReference type="EMBL" id="ALM74048.1"/>
    </source>
</evidence>
<dbReference type="PATRIC" id="fig|55802.8.peg.67"/>
<feature type="domain" description="Nitroreductase" evidence="6">
    <location>
        <begin position="7"/>
        <end position="59"/>
    </location>
</feature>
<dbReference type="PANTHER" id="PTHR43673:SF2">
    <property type="entry name" value="NITROREDUCTASE"/>
    <property type="match status" value="1"/>
</dbReference>
<dbReference type="STRING" id="55802.TBCH5v1_0068"/>
<protein>
    <recommendedName>
        <fullName evidence="6">Nitroreductase domain-containing protein</fullName>
    </recommendedName>
</protein>
<feature type="domain" description="Nitroreductase" evidence="6">
    <location>
        <begin position="67"/>
        <end position="147"/>
    </location>
</feature>
<evidence type="ECO:0000313" key="8">
    <source>
        <dbReference type="Proteomes" id="UP000066042"/>
    </source>
</evidence>
<dbReference type="GeneID" id="26135365"/>
<keyword evidence="4" id="KW-0288">FMN</keyword>
<evidence type="ECO:0000256" key="5">
    <source>
        <dbReference type="ARBA" id="ARBA00023002"/>
    </source>
</evidence>
<evidence type="ECO:0000256" key="2">
    <source>
        <dbReference type="ARBA" id="ARBA00007118"/>
    </source>
</evidence>
<name>A0A0S1X8L1_THEBA</name>
<evidence type="ECO:0000259" key="6">
    <source>
        <dbReference type="Pfam" id="PF00881"/>
    </source>
</evidence>
<dbReference type="RefSeq" id="WP_056933085.1">
    <property type="nucleotide sequence ID" value="NZ_CP013050.1"/>
</dbReference>
<keyword evidence="3" id="KW-0285">Flavoprotein</keyword>
<accession>A0A0S1X8L1</accession>
<dbReference type="Gene3D" id="3.40.109.10">
    <property type="entry name" value="NADH Oxidase"/>
    <property type="match status" value="1"/>
</dbReference>